<keyword evidence="4" id="KW-0812">Transmembrane</keyword>
<dbReference type="PROSITE" id="PS51085">
    <property type="entry name" value="2FE2S_FER_2"/>
    <property type="match status" value="1"/>
</dbReference>
<dbReference type="SUPFAM" id="SSF55073">
    <property type="entry name" value="Nucleotide cyclase"/>
    <property type="match status" value="1"/>
</dbReference>
<dbReference type="InterPro" id="IPR050697">
    <property type="entry name" value="Adenylyl/Guanylyl_Cyclase_3/4"/>
</dbReference>
<dbReference type="AlphaFoldDB" id="A0A919CR30"/>
<dbReference type="GO" id="GO:0035556">
    <property type="term" value="P:intracellular signal transduction"/>
    <property type="evidence" value="ECO:0007669"/>
    <property type="project" value="InterPro"/>
</dbReference>
<name>A0A919CR30_9PROT</name>
<feature type="domain" description="2Fe-2S ferredoxin-type" evidence="6">
    <location>
        <begin position="256"/>
        <end position="362"/>
    </location>
</feature>
<dbReference type="InterPro" id="IPR001041">
    <property type="entry name" value="2Fe-2S_ferredoxin-type"/>
</dbReference>
<accession>A0A919CR30</accession>
<evidence type="ECO:0000313" key="8">
    <source>
        <dbReference type="Proteomes" id="UP000630353"/>
    </source>
</evidence>
<evidence type="ECO:0000313" key="7">
    <source>
        <dbReference type="EMBL" id="GHD55716.1"/>
    </source>
</evidence>
<dbReference type="InterPro" id="IPR036010">
    <property type="entry name" value="2Fe-2S_ferredoxin-like_sf"/>
</dbReference>
<evidence type="ECO:0000256" key="1">
    <source>
        <dbReference type="ARBA" id="ARBA00004651"/>
    </source>
</evidence>
<dbReference type="EMBL" id="BMZS01000008">
    <property type="protein sequence ID" value="GHD55716.1"/>
    <property type="molecule type" value="Genomic_DNA"/>
</dbReference>
<dbReference type="Gene3D" id="3.10.20.30">
    <property type="match status" value="1"/>
</dbReference>
<dbReference type="Gene3D" id="3.30.70.1230">
    <property type="entry name" value="Nucleotide cyclase"/>
    <property type="match status" value="1"/>
</dbReference>
<evidence type="ECO:0000256" key="3">
    <source>
        <dbReference type="ARBA" id="ARBA00023136"/>
    </source>
</evidence>
<dbReference type="RefSeq" id="WP_189991981.1">
    <property type="nucleotide sequence ID" value="NZ_BMZS01000008.1"/>
</dbReference>
<keyword evidence="8" id="KW-1185">Reference proteome</keyword>
<keyword evidence="4" id="KW-1133">Transmembrane helix</keyword>
<proteinExistence type="predicted"/>
<dbReference type="Proteomes" id="UP000630353">
    <property type="component" value="Unassembled WGS sequence"/>
</dbReference>
<reference evidence="7" key="1">
    <citation type="journal article" date="2014" name="Int. J. Syst. Evol. Microbiol.">
        <title>Complete genome sequence of Corynebacterium casei LMG S-19264T (=DSM 44701T), isolated from a smear-ripened cheese.</title>
        <authorList>
            <consortium name="US DOE Joint Genome Institute (JGI-PGF)"/>
            <person name="Walter F."/>
            <person name="Albersmeier A."/>
            <person name="Kalinowski J."/>
            <person name="Ruckert C."/>
        </authorList>
    </citation>
    <scope>NUCLEOTIDE SEQUENCE</scope>
    <source>
        <strain evidence="7">KCTC 42651</strain>
    </source>
</reference>
<dbReference type="GO" id="GO:0005886">
    <property type="term" value="C:plasma membrane"/>
    <property type="evidence" value="ECO:0007669"/>
    <property type="project" value="UniProtKB-SubCell"/>
</dbReference>
<dbReference type="InterPro" id="IPR012675">
    <property type="entry name" value="Beta-grasp_dom_sf"/>
</dbReference>
<comment type="caution">
    <text evidence="7">The sequence shown here is derived from an EMBL/GenBank/DDBJ whole genome shotgun (WGS) entry which is preliminary data.</text>
</comment>
<dbReference type="SUPFAM" id="SSF81343">
    <property type="entry name" value="Fumarate reductase respiratory complex transmembrane subunits"/>
    <property type="match status" value="1"/>
</dbReference>
<feature type="transmembrane region" description="Helical" evidence="4">
    <location>
        <begin position="183"/>
        <end position="207"/>
    </location>
</feature>
<dbReference type="GO" id="GO:0051536">
    <property type="term" value="F:iron-sulfur cluster binding"/>
    <property type="evidence" value="ECO:0007669"/>
    <property type="project" value="InterPro"/>
</dbReference>
<reference evidence="7" key="2">
    <citation type="submission" date="2020-09" db="EMBL/GenBank/DDBJ databases">
        <authorList>
            <person name="Sun Q."/>
            <person name="Kim S."/>
        </authorList>
    </citation>
    <scope>NUCLEOTIDE SEQUENCE</scope>
    <source>
        <strain evidence="7">KCTC 42651</strain>
    </source>
</reference>
<dbReference type="PANTHER" id="PTHR43081">
    <property type="entry name" value="ADENYLATE CYCLASE, TERMINAL-DIFFERENTIATION SPECIFIC-RELATED"/>
    <property type="match status" value="1"/>
</dbReference>
<dbReference type="CDD" id="cd00207">
    <property type="entry name" value="fer2"/>
    <property type="match status" value="1"/>
</dbReference>
<evidence type="ECO:0000256" key="2">
    <source>
        <dbReference type="ARBA" id="ARBA00022475"/>
    </source>
</evidence>
<organism evidence="7 8">
    <name type="scientific">Thalassobaculum fulvum</name>
    <dbReference type="NCBI Taxonomy" id="1633335"/>
    <lineage>
        <taxon>Bacteria</taxon>
        <taxon>Pseudomonadati</taxon>
        <taxon>Pseudomonadota</taxon>
        <taxon>Alphaproteobacteria</taxon>
        <taxon>Rhodospirillales</taxon>
        <taxon>Thalassobaculaceae</taxon>
        <taxon>Thalassobaculum</taxon>
    </lineage>
</organism>
<feature type="transmembrane region" description="Helical" evidence="4">
    <location>
        <begin position="67"/>
        <end position="89"/>
    </location>
</feature>
<dbReference type="GO" id="GO:0006171">
    <property type="term" value="P:cAMP biosynthetic process"/>
    <property type="evidence" value="ECO:0007669"/>
    <property type="project" value="TreeGrafter"/>
</dbReference>
<keyword evidence="3 4" id="KW-0472">Membrane</keyword>
<evidence type="ECO:0000259" key="6">
    <source>
        <dbReference type="PROSITE" id="PS51085"/>
    </source>
</evidence>
<dbReference type="InterPro" id="IPR029787">
    <property type="entry name" value="Nucleotide_cyclase"/>
</dbReference>
<evidence type="ECO:0000259" key="5">
    <source>
        <dbReference type="PROSITE" id="PS50125"/>
    </source>
</evidence>
<dbReference type="PANTHER" id="PTHR43081:SF17">
    <property type="entry name" value="BLL5647 PROTEIN"/>
    <property type="match status" value="1"/>
</dbReference>
<feature type="transmembrane region" description="Helical" evidence="4">
    <location>
        <begin position="101"/>
        <end position="120"/>
    </location>
</feature>
<keyword evidence="2" id="KW-1003">Cell membrane</keyword>
<feature type="transmembrane region" description="Helical" evidence="4">
    <location>
        <begin position="25"/>
        <end position="47"/>
    </location>
</feature>
<feature type="transmembrane region" description="Helical" evidence="4">
    <location>
        <begin position="154"/>
        <end position="171"/>
    </location>
</feature>
<dbReference type="Pfam" id="PF00111">
    <property type="entry name" value="Fer2"/>
    <property type="match status" value="1"/>
</dbReference>
<evidence type="ECO:0000256" key="4">
    <source>
        <dbReference type="SAM" id="Phobius"/>
    </source>
</evidence>
<dbReference type="GO" id="GO:0004016">
    <property type="term" value="F:adenylate cyclase activity"/>
    <property type="evidence" value="ECO:0007669"/>
    <property type="project" value="UniProtKB-ARBA"/>
</dbReference>
<dbReference type="InterPro" id="IPR034804">
    <property type="entry name" value="SQR/QFR_C/D"/>
</dbReference>
<dbReference type="Pfam" id="PF00211">
    <property type="entry name" value="Guanylate_cyc"/>
    <property type="match status" value="1"/>
</dbReference>
<gene>
    <name evidence="7" type="primary">cyaC</name>
    <name evidence="7" type="ORF">GCM10017083_35000</name>
</gene>
<protein>
    <submittedName>
        <fullName evidence="7">Adenylate/guanylate cyclase domain-containing protein</fullName>
    </submittedName>
</protein>
<dbReference type="InterPro" id="IPR001054">
    <property type="entry name" value="A/G_cyclase"/>
</dbReference>
<dbReference type="CDD" id="cd07302">
    <property type="entry name" value="CHD"/>
    <property type="match status" value="1"/>
</dbReference>
<dbReference type="SMART" id="SM00044">
    <property type="entry name" value="CYCc"/>
    <property type="match status" value="1"/>
</dbReference>
<dbReference type="PROSITE" id="PS50125">
    <property type="entry name" value="GUANYLATE_CYCLASE_2"/>
    <property type="match status" value="1"/>
</dbReference>
<comment type="subcellular location">
    <subcellularLocation>
        <location evidence="1">Cell membrane</location>
        <topology evidence="1">Multi-pass membrane protein</topology>
    </subcellularLocation>
</comment>
<sequence length="572" mass="60681">MAVIDERRATSRALSANTLIARARLASGLILFGYVLTHLLNHAAGIWSLEALDTGHGLFVAVWRSPAATALLYGGLAVHVLIALRAIWLRESLRAMHPAEIAQLVLGLAIPLLLLDHAIATRYAHAAFGVNDDYTYALLNMWVFSGWQTVKQPTALVVAWVHGCVGLYLWLRYRPWFDRAAPWLLAAAVAVPTAALAGYVAAGMAVMELARDPDWLRQAVAGMRLPSNADIAATVETIDRARIGFAVAVAATFAARAVRLAVERRNRDATVRYGSGRSVRATAGMTVLAVSQSYGIPHASVCGGRGRCSTCRIRIGAGLEALPPPAEPEARVLRRVGAPPNVRLACQTEVIDGLEVMPLLPPHTAGVGQARGGPDYLQGRELDIAVLFADLRGFTQLSEHRLPYDVVFILNRYFAEMGAAIEGAGGRIDKFIGDGIMALFGVESGPAEGSRRALAAARAMSERLAELNASLEGDLEEPLRIGIGIHLGAAIVGEMGYGQARGVTAVGDTVNTASRLEALTKQHGAQLLVSQSLVEAAGADLGAAPTVEIDIRGRQQTLAVRVVADASALAAR</sequence>
<dbReference type="SUPFAM" id="SSF54292">
    <property type="entry name" value="2Fe-2S ferredoxin-like"/>
    <property type="match status" value="1"/>
</dbReference>
<feature type="domain" description="Guanylate cyclase" evidence="5">
    <location>
        <begin position="385"/>
        <end position="517"/>
    </location>
</feature>